<evidence type="ECO:0000256" key="1">
    <source>
        <dbReference type="ARBA" id="ARBA00008791"/>
    </source>
</evidence>
<dbReference type="Pfam" id="PF00582">
    <property type="entry name" value="Usp"/>
    <property type="match status" value="1"/>
</dbReference>
<accession>A0A482TGB6</accession>
<organism evidence="3 4">
    <name type="scientific">Halogeometricum borinquense</name>
    <dbReference type="NCBI Taxonomy" id="60847"/>
    <lineage>
        <taxon>Archaea</taxon>
        <taxon>Methanobacteriati</taxon>
        <taxon>Methanobacteriota</taxon>
        <taxon>Stenosarchaea group</taxon>
        <taxon>Halobacteria</taxon>
        <taxon>Halobacteriales</taxon>
        <taxon>Haloferacaceae</taxon>
        <taxon>Halogeometricum</taxon>
    </lineage>
</organism>
<evidence type="ECO:0000259" key="2">
    <source>
        <dbReference type="Pfam" id="PF00582"/>
    </source>
</evidence>
<dbReference type="InterPro" id="IPR006016">
    <property type="entry name" value="UspA"/>
</dbReference>
<dbReference type="CDD" id="cd00293">
    <property type="entry name" value="USP-like"/>
    <property type="match status" value="1"/>
</dbReference>
<comment type="similarity">
    <text evidence="1">Belongs to the universal stress protein A family.</text>
</comment>
<evidence type="ECO:0000313" key="3">
    <source>
        <dbReference type="EMBL" id="RYJ19593.1"/>
    </source>
</evidence>
<feature type="domain" description="UspA" evidence="2">
    <location>
        <begin position="2"/>
        <end position="122"/>
    </location>
</feature>
<dbReference type="RefSeq" id="WP_129783151.1">
    <property type="nucleotide sequence ID" value="NZ_RZHH01000001.1"/>
</dbReference>
<comment type="caution">
    <text evidence="3">The sequence shown here is derived from an EMBL/GenBank/DDBJ whole genome shotgun (WGS) entry which is preliminary data.</text>
</comment>
<evidence type="ECO:0000313" key="4">
    <source>
        <dbReference type="Proteomes" id="UP000294028"/>
    </source>
</evidence>
<dbReference type="EMBL" id="RZHH01000001">
    <property type="protein sequence ID" value="RYJ19593.1"/>
    <property type="molecule type" value="Genomic_DNA"/>
</dbReference>
<name>A0A482TGB6_9EURY</name>
<protein>
    <submittedName>
        <fullName evidence="3">Universal stress protein</fullName>
    </submittedName>
</protein>
<dbReference type="InterPro" id="IPR014729">
    <property type="entry name" value="Rossmann-like_a/b/a_fold"/>
</dbReference>
<reference evidence="3 4" key="1">
    <citation type="submission" date="2018-12" db="EMBL/GenBank/DDBJ databases">
        <title>Genome analysis provides insights into bioremediation potentialities of Halogeometricum borinquense strain N11.</title>
        <authorList>
            <person name="Najjari A."/>
            <person name="Youssef N."/>
            <person name="Fhoula I."/>
            <person name="Ben Dhia O."/>
            <person name="Mahjoubi M."/>
            <person name="Ouzari H.I."/>
            <person name="Cherif A."/>
        </authorList>
    </citation>
    <scope>NUCLEOTIDE SEQUENCE [LARGE SCALE GENOMIC DNA]</scope>
    <source>
        <strain evidence="3 4">N11</strain>
    </source>
</reference>
<gene>
    <name evidence="3" type="ORF">ELS19_00975</name>
</gene>
<dbReference type="PANTHER" id="PTHR46268">
    <property type="entry name" value="STRESS RESPONSE PROTEIN NHAX"/>
    <property type="match status" value="1"/>
</dbReference>
<sequence>MKVLLGVGGSDDSIRAVEQTVARAAAAGDDLTVAVVENPASDRSREEITEIVREILDEEGVEAEVRHLEGDPGSQLVDTAESENFDEIVLGGGETSPMGKINIGSIAEFVLLNSHVTVSLVR</sequence>
<dbReference type="AlphaFoldDB" id="A0A482TGB6"/>
<dbReference type="SUPFAM" id="SSF52402">
    <property type="entry name" value="Adenine nucleotide alpha hydrolases-like"/>
    <property type="match status" value="1"/>
</dbReference>
<proteinExistence type="inferred from homology"/>
<dbReference type="PANTHER" id="PTHR46268:SF27">
    <property type="entry name" value="UNIVERSAL STRESS PROTEIN RV2623"/>
    <property type="match status" value="1"/>
</dbReference>
<dbReference type="Gene3D" id="3.40.50.620">
    <property type="entry name" value="HUPs"/>
    <property type="match status" value="1"/>
</dbReference>
<dbReference type="Proteomes" id="UP000294028">
    <property type="component" value="Unassembled WGS sequence"/>
</dbReference>